<dbReference type="GO" id="GO:0016303">
    <property type="term" value="F:1-phosphatidylinositol-3-kinase activity"/>
    <property type="evidence" value="ECO:0007669"/>
    <property type="project" value="UniProtKB-EC"/>
</dbReference>
<sequence>MAYPDLASMDGLLTLPCLKDQMDENNQVEIDFLFPNGIIVPQAVNFYSPLDQIKQIIWREVHNYPLANNLMQEDAYSFFFINKLGEKEEVLDESQNLEQLQPFLAVFQLVKKKGDTKSKTIDKKINNLIGRGIHKQESFQAAEIFDFKQKMSDLCREIATQRRAQTPMEKFMWRYPLRLRNADTVPTELQATISRGRIVVDIGFGDNGICYKLQVDHMKTPDDAVKQALLKRCNTTGVPFENSELYILKVIGQEEYLYGDYPLIQFKYVYQCLVKKTAPQFWMILKSTLPESTPPVPRRPTLAQINSPLKEDSVFRCENNVSVWTIKSNYRIQIKGISKVQLTDGSKIKLYVGLYHGGESLCKEKETDEIIVTEGMCSVKIDIVFDINVEDLPHCARLCFALYTLGSSNSKRKDLASWVNIPIYDFKQRLQRGDRELPMWPQDLLQQPEEHCYPLGGVALNSMCMDATFLKIHFPDVENIGGAYLVYPPYDKVLECASKNMEQYSAPGSPSMKVSKSHVEQLTQALFQSDPLFEQDKDLIWMLRYEVEARFPNCLAKVLQSVKWNNHIDVAKMTALLQTWPHLTVDYALEILDFEYPDHNVREFAVRCLDNDLGDDDVSQYMLQLVQALKFETHLVCPLAEFLLSRALKNQHLGHKLFWLLRSENHNPSVTTQYSLILQIYLKHNTDHLFVLMKQQDALKKLFALNSLIKEGKFGDEVRAKSLMQDVLKQQAYKKFLTDLFSPLSPLYKMQDLKVEKCKFMNSKKRPLWLVWSNADHMGPDIQIIYKNGDDLRQDMLTLQILQVMDNIWQAEGLDFRMNPYMCMATDLEQGMIEVVTPAETMANIQKWYKKTAFDKRALFEWLKAKHPKEDSLNAAVEEFLLSCAGYCVATYVLGIGDRHNDNIMMKTSGQMFHIDFGHFLGNFKTKFHVKRERVPFVLTSHFVYVITKGNTNAGNFQRFQTMCEKAFLILRQKFSLLMSLFMMMLSGGIPQLNSPKDVNYLRETLVPHMSEADARAHFRGKFTEALLGSWKTSINFWFHMKAK</sequence>
<feature type="domain" description="C2 PI3K-type" evidence="12">
    <location>
        <begin position="326"/>
        <end position="475"/>
    </location>
</feature>
<dbReference type="PROSITE" id="PS50290">
    <property type="entry name" value="PI3_4_KINASE_3"/>
    <property type="match status" value="1"/>
</dbReference>
<dbReference type="SMART" id="SM00145">
    <property type="entry name" value="PI3Ka"/>
    <property type="match status" value="1"/>
</dbReference>
<dbReference type="SUPFAM" id="SSF56112">
    <property type="entry name" value="Protein kinase-like (PK-like)"/>
    <property type="match status" value="1"/>
</dbReference>
<evidence type="ECO:0000259" key="10">
    <source>
        <dbReference type="PROSITE" id="PS51545"/>
    </source>
</evidence>
<name>A0AAV2HTZ5_LYMST</name>
<dbReference type="SUPFAM" id="SSF54236">
    <property type="entry name" value="Ubiquitin-like"/>
    <property type="match status" value="1"/>
</dbReference>
<dbReference type="SMART" id="SM00146">
    <property type="entry name" value="PI3Kc"/>
    <property type="match status" value="1"/>
</dbReference>
<dbReference type="GO" id="GO:0005886">
    <property type="term" value="C:plasma membrane"/>
    <property type="evidence" value="ECO:0007669"/>
    <property type="project" value="TreeGrafter"/>
</dbReference>
<dbReference type="Pfam" id="PF00794">
    <property type="entry name" value="PI3K_rbd"/>
    <property type="match status" value="1"/>
</dbReference>
<dbReference type="PANTHER" id="PTHR10048">
    <property type="entry name" value="PHOSPHATIDYLINOSITOL KINASE"/>
    <property type="match status" value="1"/>
</dbReference>
<dbReference type="InterPro" id="IPR016024">
    <property type="entry name" value="ARM-type_fold"/>
</dbReference>
<dbReference type="PANTHER" id="PTHR10048:SF118">
    <property type="entry name" value="PI-3 KINASE"/>
    <property type="match status" value="1"/>
</dbReference>
<dbReference type="GO" id="GO:0032060">
    <property type="term" value="P:bleb assembly"/>
    <property type="evidence" value="ECO:0007669"/>
    <property type="project" value="UniProtKB-ARBA"/>
</dbReference>
<protein>
    <recommendedName>
        <fullName evidence="2">phosphatidylinositol 3-kinase</fullName>
        <ecNumber evidence="2">2.7.1.137</ecNumber>
    </recommendedName>
</protein>
<evidence type="ECO:0000259" key="12">
    <source>
        <dbReference type="PROSITE" id="PS51547"/>
    </source>
</evidence>
<dbReference type="GO" id="GO:0048015">
    <property type="term" value="P:phosphatidylinositol-mediated signaling"/>
    <property type="evidence" value="ECO:0007669"/>
    <property type="project" value="TreeGrafter"/>
</dbReference>
<dbReference type="SUPFAM" id="SSF49562">
    <property type="entry name" value="C2 domain (Calcium/lipid-binding domain, CaLB)"/>
    <property type="match status" value="1"/>
</dbReference>
<proteinExistence type="inferred from homology"/>
<dbReference type="InterPro" id="IPR042236">
    <property type="entry name" value="PI3K_accessory_sf"/>
</dbReference>
<dbReference type="SMART" id="SM00143">
    <property type="entry name" value="PI3K_p85B"/>
    <property type="match status" value="1"/>
</dbReference>
<dbReference type="InterPro" id="IPR003113">
    <property type="entry name" value="PI3K_ABD"/>
</dbReference>
<dbReference type="InterPro" id="IPR001263">
    <property type="entry name" value="PI3K_accessory_dom"/>
</dbReference>
<organism evidence="13 14">
    <name type="scientific">Lymnaea stagnalis</name>
    <name type="common">Great pond snail</name>
    <name type="synonym">Helix stagnalis</name>
    <dbReference type="NCBI Taxonomy" id="6523"/>
    <lineage>
        <taxon>Eukaryota</taxon>
        <taxon>Metazoa</taxon>
        <taxon>Spiralia</taxon>
        <taxon>Lophotrochozoa</taxon>
        <taxon>Mollusca</taxon>
        <taxon>Gastropoda</taxon>
        <taxon>Heterobranchia</taxon>
        <taxon>Euthyneura</taxon>
        <taxon>Panpulmonata</taxon>
        <taxon>Hygrophila</taxon>
        <taxon>Lymnaeoidea</taxon>
        <taxon>Lymnaeidae</taxon>
        <taxon>Lymnaea</taxon>
    </lineage>
</organism>
<feature type="domain" description="PIK helical" evidence="10">
    <location>
        <begin position="509"/>
        <end position="684"/>
    </location>
</feature>
<dbReference type="InterPro" id="IPR002420">
    <property type="entry name" value="PI3K-type_C2_dom"/>
</dbReference>
<evidence type="ECO:0000313" key="13">
    <source>
        <dbReference type="EMBL" id="CAL1537045.1"/>
    </source>
</evidence>
<feature type="domain" description="PI3K-ABD" evidence="9">
    <location>
        <begin position="24"/>
        <end position="113"/>
    </location>
</feature>
<dbReference type="FunFam" id="1.10.1070.11:FF:000001">
    <property type="entry name" value="Phosphatidylinositol 4,5-bisphosphate 3-kinase catalytic subunit"/>
    <property type="match status" value="1"/>
</dbReference>
<dbReference type="GO" id="GO:0050920">
    <property type="term" value="P:regulation of chemotaxis"/>
    <property type="evidence" value="ECO:0007669"/>
    <property type="project" value="UniProtKB-ARBA"/>
</dbReference>
<dbReference type="GO" id="GO:0005737">
    <property type="term" value="C:cytoplasm"/>
    <property type="evidence" value="ECO:0007669"/>
    <property type="project" value="TreeGrafter"/>
</dbReference>
<dbReference type="InterPro" id="IPR000341">
    <property type="entry name" value="PI3K_Ras-bd_dom"/>
</dbReference>
<dbReference type="Pfam" id="PF00454">
    <property type="entry name" value="PI3_PI4_kinase"/>
    <property type="match status" value="1"/>
</dbReference>
<dbReference type="InterPro" id="IPR029071">
    <property type="entry name" value="Ubiquitin-like_domsf"/>
</dbReference>
<dbReference type="Proteomes" id="UP001497497">
    <property type="component" value="Unassembled WGS sequence"/>
</dbReference>
<dbReference type="Gene3D" id="2.60.40.150">
    <property type="entry name" value="C2 domain"/>
    <property type="match status" value="1"/>
</dbReference>
<reference evidence="13 14" key="1">
    <citation type="submission" date="2024-04" db="EMBL/GenBank/DDBJ databases">
        <authorList>
            <consortium name="Genoscope - CEA"/>
            <person name="William W."/>
        </authorList>
    </citation>
    <scope>NUCLEOTIDE SEQUENCE [LARGE SCALE GENOMIC DNA]</scope>
</reference>
<dbReference type="Gene3D" id="1.10.1070.11">
    <property type="entry name" value="Phosphatidylinositol 3-/4-kinase, catalytic domain"/>
    <property type="match status" value="1"/>
</dbReference>
<evidence type="ECO:0000259" key="9">
    <source>
        <dbReference type="PROSITE" id="PS51544"/>
    </source>
</evidence>
<dbReference type="Gene3D" id="3.30.1010.10">
    <property type="entry name" value="Phosphatidylinositol 3-kinase Catalytic Subunit, Chain A, domain 4"/>
    <property type="match status" value="1"/>
</dbReference>
<keyword evidence="14" id="KW-1185">Reference proteome</keyword>
<dbReference type="PROSITE" id="PS51544">
    <property type="entry name" value="PI3K_ABD"/>
    <property type="match status" value="1"/>
</dbReference>
<dbReference type="Pfam" id="PF02192">
    <property type="entry name" value="PI3K_p85B"/>
    <property type="match status" value="1"/>
</dbReference>
<dbReference type="EMBL" id="CAXITT010000247">
    <property type="protein sequence ID" value="CAL1537045.1"/>
    <property type="molecule type" value="Genomic_DNA"/>
</dbReference>
<keyword evidence="6" id="KW-0067">ATP-binding</keyword>
<comment type="caution">
    <text evidence="13">The sequence shown here is derived from an EMBL/GenBank/DDBJ whole genome shotgun (WGS) entry which is preliminary data.</text>
</comment>
<dbReference type="InterPro" id="IPR011009">
    <property type="entry name" value="Kinase-like_dom_sf"/>
</dbReference>
<dbReference type="InterPro" id="IPR035892">
    <property type="entry name" value="C2_domain_sf"/>
</dbReference>
<feature type="domain" description="PI3K/PI4K catalytic" evidence="8">
    <location>
        <begin position="754"/>
        <end position="1031"/>
    </location>
</feature>
<accession>A0AAV2HTZ5</accession>
<comment type="similarity">
    <text evidence="7">Belongs to the PI3/PI4-kinase family.</text>
</comment>
<dbReference type="InterPro" id="IPR036940">
    <property type="entry name" value="PI3/4_kinase_cat_sf"/>
</dbReference>
<feature type="domain" description="PI3K-RBD" evidence="11">
    <location>
        <begin position="195"/>
        <end position="285"/>
    </location>
</feature>
<evidence type="ECO:0000256" key="3">
    <source>
        <dbReference type="ARBA" id="ARBA00022679"/>
    </source>
</evidence>
<dbReference type="FunFam" id="3.30.1010.10:FF:000008">
    <property type="entry name" value="Phosphatidylinositol 4,5-bisphosphate 3-kinase catalytic subunit gamma"/>
    <property type="match status" value="1"/>
</dbReference>
<dbReference type="Pfam" id="PF00792">
    <property type="entry name" value="PI3K_C2"/>
    <property type="match status" value="1"/>
</dbReference>
<dbReference type="GO" id="GO:0035005">
    <property type="term" value="F:1-phosphatidylinositol-4-phosphate 3-kinase activity"/>
    <property type="evidence" value="ECO:0007669"/>
    <property type="project" value="TreeGrafter"/>
</dbReference>
<evidence type="ECO:0000313" key="14">
    <source>
        <dbReference type="Proteomes" id="UP001497497"/>
    </source>
</evidence>
<dbReference type="AlphaFoldDB" id="A0AAV2HTZ5"/>
<dbReference type="GO" id="GO:0005942">
    <property type="term" value="C:phosphatidylinositol 3-kinase complex"/>
    <property type="evidence" value="ECO:0007669"/>
    <property type="project" value="TreeGrafter"/>
</dbReference>
<evidence type="ECO:0000256" key="5">
    <source>
        <dbReference type="ARBA" id="ARBA00022777"/>
    </source>
</evidence>
<dbReference type="Gene3D" id="1.25.40.70">
    <property type="entry name" value="Phosphatidylinositol 3-kinase, accessory domain (PIK)"/>
    <property type="match status" value="1"/>
</dbReference>
<dbReference type="GO" id="GO:0005524">
    <property type="term" value="F:ATP binding"/>
    <property type="evidence" value="ECO:0007669"/>
    <property type="project" value="UniProtKB-KW"/>
</dbReference>
<dbReference type="InterPro" id="IPR018936">
    <property type="entry name" value="PI3/4_kinase_CS"/>
</dbReference>
<keyword evidence="5" id="KW-0418">Kinase</keyword>
<keyword evidence="4" id="KW-0547">Nucleotide-binding</keyword>
<dbReference type="EC" id="2.7.1.137" evidence="2"/>
<evidence type="ECO:0000256" key="4">
    <source>
        <dbReference type="ARBA" id="ARBA00022741"/>
    </source>
</evidence>
<evidence type="ECO:0000256" key="7">
    <source>
        <dbReference type="PROSITE-ProRule" id="PRU00880"/>
    </source>
</evidence>
<dbReference type="SMART" id="SM00142">
    <property type="entry name" value="PI3K_C2"/>
    <property type="match status" value="1"/>
</dbReference>
<dbReference type="PROSITE" id="PS51547">
    <property type="entry name" value="C2_PI3K"/>
    <property type="match status" value="1"/>
</dbReference>
<comment type="catalytic activity">
    <reaction evidence="1">
        <text>a 1,2-diacyl-sn-glycero-3-phospho-(1D-myo-inositol) + ATP = a 1,2-diacyl-sn-glycero-3-phospho-(1D-myo-inositol-3-phosphate) + ADP + H(+)</text>
        <dbReference type="Rhea" id="RHEA:12709"/>
        <dbReference type="ChEBI" id="CHEBI:15378"/>
        <dbReference type="ChEBI" id="CHEBI:30616"/>
        <dbReference type="ChEBI" id="CHEBI:57880"/>
        <dbReference type="ChEBI" id="CHEBI:58088"/>
        <dbReference type="ChEBI" id="CHEBI:456216"/>
        <dbReference type="EC" id="2.7.1.137"/>
    </reaction>
</comment>
<dbReference type="SMART" id="SM00144">
    <property type="entry name" value="PI3K_rbd"/>
    <property type="match status" value="1"/>
</dbReference>
<evidence type="ECO:0000259" key="8">
    <source>
        <dbReference type="PROSITE" id="PS50290"/>
    </source>
</evidence>
<dbReference type="GO" id="GO:0016477">
    <property type="term" value="P:cell migration"/>
    <property type="evidence" value="ECO:0007669"/>
    <property type="project" value="TreeGrafter"/>
</dbReference>
<evidence type="ECO:0000256" key="1">
    <source>
        <dbReference type="ARBA" id="ARBA00001498"/>
    </source>
</evidence>
<gene>
    <name evidence="13" type="ORF">GSLYS_00010958001</name>
</gene>
<dbReference type="PROSITE" id="PS51546">
    <property type="entry name" value="PI3K_RBD"/>
    <property type="match status" value="1"/>
</dbReference>
<evidence type="ECO:0000256" key="6">
    <source>
        <dbReference type="ARBA" id="ARBA00022840"/>
    </source>
</evidence>
<dbReference type="InterPro" id="IPR015433">
    <property type="entry name" value="PI3/4_kinase"/>
</dbReference>
<dbReference type="Gene3D" id="3.10.20.770">
    <property type="match status" value="1"/>
</dbReference>
<dbReference type="SUPFAM" id="SSF48371">
    <property type="entry name" value="ARM repeat"/>
    <property type="match status" value="1"/>
</dbReference>
<dbReference type="GO" id="GO:0043491">
    <property type="term" value="P:phosphatidylinositol 3-kinase/protein kinase B signal transduction"/>
    <property type="evidence" value="ECO:0007669"/>
    <property type="project" value="TreeGrafter"/>
</dbReference>
<dbReference type="PROSITE" id="PS51545">
    <property type="entry name" value="PIK_HELICAL"/>
    <property type="match status" value="1"/>
</dbReference>
<evidence type="ECO:0000256" key="2">
    <source>
        <dbReference type="ARBA" id="ARBA00012073"/>
    </source>
</evidence>
<evidence type="ECO:0000259" key="11">
    <source>
        <dbReference type="PROSITE" id="PS51546"/>
    </source>
</evidence>
<dbReference type="PROSITE" id="PS00916">
    <property type="entry name" value="PI3_4_KINASE_2"/>
    <property type="match status" value="1"/>
</dbReference>
<keyword evidence="3" id="KW-0808">Transferase</keyword>
<dbReference type="InterPro" id="IPR000403">
    <property type="entry name" value="PI3/4_kinase_cat_dom"/>
</dbReference>
<dbReference type="Pfam" id="PF00613">
    <property type="entry name" value="PI3Ka"/>
    <property type="match status" value="1"/>
</dbReference>